<evidence type="ECO:0000313" key="5">
    <source>
        <dbReference type="Proteomes" id="UP000256343"/>
    </source>
</evidence>
<feature type="transmembrane region" description="Helical" evidence="1">
    <location>
        <begin position="16"/>
        <end position="37"/>
    </location>
</feature>
<dbReference type="Proteomes" id="UP000256343">
    <property type="component" value="Unassembled WGS sequence"/>
</dbReference>
<keyword evidence="1" id="KW-0812">Transmembrane</keyword>
<accession>A0A336JLF7</accession>
<protein>
    <submittedName>
        <fullName evidence="2 3">Iron-regulated membrane protein</fullName>
    </submittedName>
</protein>
<dbReference type="AlphaFoldDB" id="A0A336JLF7"/>
<dbReference type="OrthoDB" id="6307929at2"/>
<keyword evidence="1" id="KW-0472">Membrane</keyword>
<dbReference type="PANTHER" id="PTHR34219">
    <property type="entry name" value="IRON-REGULATED INNER MEMBRANE PROTEIN-RELATED"/>
    <property type="match status" value="1"/>
</dbReference>
<dbReference type="Pfam" id="PF03929">
    <property type="entry name" value="PepSY_TM"/>
    <property type="match status" value="1"/>
</dbReference>
<evidence type="ECO:0000313" key="3">
    <source>
        <dbReference type="EMBL" id="SSW90312.1"/>
    </source>
</evidence>
<dbReference type="RefSeq" id="WP_114357408.1">
    <property type="nucleotide sequence ID" value="NZ_QRDT01000006.1"/>
</dbReference>
<evidence type="ECO:0000313" key="2">
    <source>
        <dbReference type="EMBL" id="RED37812.1"/>
    </source>
</evidence>
<dbReference type="EMBL" id="UFQQ01000006">
    <property type="protein sequence ID" value="SSW90312.1"/>
    <property type="molecule type" value="Genomic_DNA"/>
</dbReference>
<dbReference type="EMBL" id="QRDT01000006">
    <property type="protein sequence ID" value="RED37812.1"/>
    <property type="molecule type" value="Genomic_DNA"/>
</dbReference>
<gene>
    <name evidence="2" type="ORF">BJ125_106136</name>
    <name evidence="3" type="ORF">SAMN05892882_106136</name>
</gene>
<keyword evidence="5" id="KW-1185">Reference proteome</keyword>
<evidence type="ECO:0000313" key="4">
    <source>
        <dbReference type="Proteomes" id="UP000252631"/>
    </source>
</evidence>
<keyword evidence="1" id="KW-1133">Transmembrane helix</keyword>
<feature type="transmembrane region" description="Helical" evidence="1">
    <location>
        <begin position="192"/>
        <end position="213"/>
    </location>
</feature>
<sequence>MTGTRALRIWSKVHTWTSLISMLFMLLLAITGLPLIFHEEIAELTEERFVPPNLIHQAPAAPVDDVLRAAQASRPGDHVLFVTWRDEQPGVVVVTMSPTPKPMRAQFYRLVMDAHTKAVLGEERPQRGVMDIILLLHKNLLLDLPGELFLGAMGLLLVASIVSGVVVYAPFMRRLDFGTVRQRSRRLKWLDLHNLFGIVTTVWLFVVGGTGAINTLAMPMYDYWRGQVLPPLLAAHRGEPVAQASSLDQAVARVRAALPDGQLTSITMPTAENFGSPRHLVVWMKGDSALTALIATPTLVDVDQTVAVLVPQMPWYLTLLQMSRPLHFGDYGGLPLKIVWALLDLVCIVVLITGLYLWIAKQRLGGSVRSRTAAPSDARPA</sequence>
<reference evidence="3 4" key="1">
    <citation type="submission" date="2017-08" db="EMBL/GenBank/DDBJ databases">
        <authorList>
            <person name="de Groot N.N."/>
        </authorList>
    </citation>
    <scope>NUCLEOTIDE SEQUENCE [LARGE SCALE GENOMIC DNA]</scope>
    <source>
        <strain evidence="3 4">JA575</strain>
    </source>
</reference>
<evidence type="ECO:0000256" key="1">
    <source>
        <dbReference type="SAM" id="Phobius"/>
    </source>
</evidence>
<feature type="transmembrane region" description="Helical" evidence="1">
    <location>
        <begin position="338"/>
        <end position="359"/>
    </location>
</feature>
<dbReference type="PANTHER" id="PTHR34219:SF3">
    <property type="entry name" value="BLL7967 PROTEIN"/>
    <property type="match status" value="1"/>
</dbReference>
<reference evidence="2 5" key="2">
    <citation type="submission" date="2018-07" db="EMBL/GenBank/DDBJ databases">
        <title>Genomic Encyclopedia of Archaeal and Bacterial Type Strains, Phase II (KMG-II): from individual species to whole genera.</title>
        <authorList>
            <person name="Goeker M."/>
        </authorList>
    </citation>
    <scope>NUCLEOTIDE SEQUENCE [LARGE SCALE GENOMIC DNA]</scope>
    <source>
        <strain evidence="2 5">JA575</strain>
    </source>
</reference>
<organism evidence="3 4">
    <name type="scientific">Rhodopseudomonas pentothenatexigens</name>
    <dbReference type="NCBI Taxonomy" id="999699"/>
    <lineage>
        <taxon>Bacteria</taxon>
        <taxon>Pseudomonadati</taxon>
        <taxon>Pseudomonadota</taxon>
        <taxon>Alphaproteobacteria</taxon>
        <taxon>Hyphomicrobiales</taxon>
        <taxon>Nitrobacteraceae</taxon>
        <taxon>Rhodopseudomonas</taxon>
    </lineage>
</organism>
<dbReference type="Proteomes" id="UP000252631">
    <property type="component" value="Unassembled WGS sequence"/>
</dbReference>
<dbReference type="InterPro" id="IPR005625">
    <property type="entry name" value="PepSY-ass_TM"/>
</dbReference>
<feature type="transmembrane region" description="Helical" evidence="1">
    <location>
        <begin position="148"/>
        <end position="171"/>
    </location>
</feature>
<proteinExistence type="predicted"/>
<name>A0A336JLF7_9BRAD</name>